<evidence type="ECO:0000313" key="1">
    <source>
        <dbReference type="EMBL" id="KAL2504823.1"/>
    </source>
</evidence>
<dbReference type="PANTHER" id="PTHR35317">
    <property type="entry name" value="OS04G0629600 PROTEIN"/>
    <property type="match status" value="1"/>
</dbReference>
<accession>A0ABD1SWL8</accession>
<proteinExistence type="predicted"/>
<name>A0ABD1SWL8_9LAMI</name>
<dbReference type="Proteomes" id="UP001604336">
    <property type="component" value="Unassembled WGS sequence"/>
</dbReference>
<dbReference type="PANTHER" id="PTHR35317:SF35">
    <property type="entry name" value="DUF4219 DOMAIN-CONTAINING PROTEIN"/>
    <property type="match status" value="1"/>
</dbReference>
<gene>
    <name evidence="1" type="ORF">Adt_20444</name>
</gene>
<evidence type="ECO:0000313" key="2">
    <source>
        <dbReference type="Proteomes" id="UP001604336"/>
    </source>
</evidence>
<organism evidence="1 2">
    <name type="scientific">Abeliophyllum distichum</name>
    <dbReference type="NCBI Taxonomy" id="126358"/>
    <lineage>
        <taxon>Eukaryota</taxon>
        <taxon>Viridiplantae</taxon>
        <taxon>Streptophyta</taxon>
        <taxon>Embryophyta</taxon>
        <taxon>Tracheophyta</taxon>
        <taxon>Spermatophyta</taxon>
        <taxon>Magnoliopsida</taxon>
        <taxon>eudicotyledons</taxon>
        <taxon>Gunneridae</taxon>
        <taxon>Pentapetalae</taxon>
        <taxon>asterids</taxon>
        <taxon>lamiids</taxon>
        <taxon>Lamiales</taxon>
        <taxon>Oleaceae</taxon>
        <taxon>Forsythieae</taxon>
        <taxon>Abeliophyllum</taxon>
    </lineage>
</organism>
<dbReference type="EMBL" id="JBFOLK010000006">
    <property type="protein sequence ID" value="KAL2504823.1"/>
    <property type="molecule type" value="Genomic_DNA"/>
</dbReference>
<sequence>MSNDEEVKLWEEMKLRILFDHKSIKDHATEVYKEMLQSGLSPYCYTIAKEAWEILQIAHEGTSKVKSSKLQMLTTEFENLRMTDDEAFKDFYARLCDISNQAHSLGEKYSESKLVRKVLRSLPNRFHSKVTAIEESKDIDEIKIEELVGSLMTYELNLGTRRKEKATCIAFRVEEEKMNAMIVIQLLILH</sequence>
<evidence type="ECO:0008006" key="3">
    <source>
        <dbReference type="Google" id="ProtNLM"/>
    </source>
</evidence>
<protein>
    <recommendedName>
        <fullName evidence="3">Gag-pol polyprotein</fullName>
    </recommendedName>
</protein>
<comment type="caution">
    <text evidence="1">The sequence shown here is derived from an EMBL/GenBank/DDBJ whole genome shotgun (WGS) entry which is preliminary data.</text>
</comment>
<dbReference type="AlphaFoldDB" id="A0ABD1SWL8"/>
<keyword evidence="2" id="KW-1185">Reference proteome</keyword>
<reference evidence="2" key="1">
    <citation type="submission" date="2024-07" db="EMBL/GenBank/DDBJ databases">
        <title>Two chromosome-level genome assemblies of Korean endemic species Abeliophyllum distichum and Forsythia ovata (Oleaceae).</title>
        <authorList>
            <person name="Jang H."/>
        </authorList>
    </citation>
    <scope>NUCLEOTIDE SEQUENCE [LARGE SCALE GENOMIC DNA]</scope>
</reference>
<dbReference type="Pfam" id="PF14223">
    <property type="entry name" value="Retrotran_gag_2"/>
    <property type="match status" value="1"/>
</dbReference>